<dbReference type="InterPro" id="IPR029052">
    <property type="entry name" value="Metallo-depent_PP-like"/>
</dbReference>
<organism evidence="2 3">
    <name type="scientific">Taurinivorans muris</name>
    <dbReference type="NCBI Taxonomy" id="2787751"/>
    <lineage>
        <taxon>Bacteria</taxon>
        <taxon>Pseudomonadati</taxon>
        <taxon>Thermodesulfobacteriota</taxon>
        <taxon>Desulfovibrionia</taxon>
        <taxon>Desulfovibrionales</taxon>
        <taxon>Desulfovibrionaceae</taxon>
        <taxon>Taurinivorans</taxon>
    </lineage>
</organism>
<keyword evidence="3" id="KW-1185">Reference proteome</keyword>
<dbReference type="InterPro" id="IPR004843">
    <property type="entry name" value="Calcineurin-like_PHP"/>
</dbReference>
<dbReference type="PANTHER" id="PTHR37523:SF1">
    <property type="entry name" value="CALCINEURIN-LIKE PHOSPHOESTERASE DOMAIN-CONTAINING PROTEIN"/>
    <property type="match status" value="1"/>
</dbReference>
<dbReference type="Pfam" id="PF00149">
    <property type="entry name" value="Metallophos"/>
    <property type="match status" value="1"/>
</dbReference>
<evidence type="ECO:0000313" key="2">
    <source>
        <dbReference type="EMBL" id="UWX05902.1"/>
    </source>
</evidence>
<dbReference type="Proteomes" id="UP001058120">
    <property type="component" value="Chromosome"/>
</dbReference>
<dbReference type="SUPFAM" id="SSF56300">
    <property type="entry name" value="Metallo-dependent phosphatases"/>
    <property type="match status" value="1"/>
</dbReference>
<feature type="domain" description="Calcineurin-like phosphoesterase" evidence="1">
    <location>
        <begin position="11"/>
        <end position="182"/>
    </location>
</feature>
<dbReference type="Gene3D" id="3.60.21.10">
    <property type="match status" value="1"/>
</dbReference>
<reference evidence="2" key="1">
    <citation type="submission" date="2020-12" db="EMBL/GenBank/DDBJ databases">
        <title>Taurinivorans muris gen. nov., sp. nov., fundamental and realized metabolic niche of a ubiquitous sulfidogenic bacterium in the murine intestine.</title>
        <authorList>
            <person name="Ye H."/>
            <person name="Hanson B.T."/>
            <person name="Loy A."/>
        </authorList>
    </citation>
    <scope>NUCLEOTIDE SEQUENCE</scope>
    <source>
        <strain evidence="2">LT0009</strain>
    </source>
</reference>
<gene>
    <name evidence="2" type="ORF">JBF11_00800</name>
</gene>
<evidence type="ECO:0000313" key="3">
    <source>
        <dbReference type="Proteomes" id="UP001058120"/>
    </source>
</evidence>
<dbReference type="PANTHER" id="PTHR37523">
    <property type="entry name" value="METALLOPHOSPHOESTERASE"/>
    <property type="match status" value="1"/>
</dbReference>
<dbReference type="RefSeq" id="WP_334315493.1">
    <property type="nucleotide sequence ID" value="NZ_CP065938.1"/>
</dbReference>
<dbReference type="EMBL" id="CP065938">
    <property type="protein sequence ID" value="UWX05902.1"/>
    <property type="molecule type" value="Genomic_DNA"/>
</dbReference>
<evidence type="ECO:0000259" key="1">
    <source>
        <dbReference type="Pfam" id="PF00149"/>
    </source>
</evidence>
<protein>
    <submittedName>
        <fullName evidence="2">Metallophosphoesterase</fullName>
    </submittedName>
</protein>
<proteinExistence type="predicted"/>
<accession>A0ABY5Y2G7</accession>
<sequence length="222" mass="24644">MGIAEFPFWIFLGDIHGEIRTIPRIKDVQKAQGIVVTGDIGKNGTLGDAKKVMQALEACNRKIYAQIGNMDTAQVDGYLSERRINLHKRHIETNTILLLGMGGSLPTPFSTSSEFAEEFYEENLKKFAMLPKKALTVFISHNPPYGTECDRLKNGKHVGSKAILKFIQDYQPDFCICGHIHESRAKDTIGKTTVFNLGAFASGCYGKLVLSETPEMELCTIN</sequence>
<name>A0ABY5Y2G7_9BACT</name>